<dbReference type="PANTHER" id="PTHR33121:SF79">
    <property type="entry name" value="CYCLIC DI-GMP PHOSPHODIESTERASE PDED-RELATED"/>
    <property type="match status" value="1"/>
</dbReference>
<dbReference type="Gene3D" id="3.20.20.450">
    <property type="entry name" value="EAL domain"/>
    <property type="match status" value="1"/>
</dbReference>
<dbReference type="Pfam" id="PF00571">
    <property type="entry name" value="CBS"/>
    <property type="match status" value="1"/>
</dbReference>
<dbReference type="PANTHER" id="PTHR33121">
    <property type="entry name" value="CYCLIC DI-GMP PHOSPHODIESTERASE PDEF"/>
    <property type="match status" value="1"/>
</dbReference>
<dbReference type="InterPro" id="IPR050706">
    <property type="entry name" value="Cyclic-di-GMP_PDE-like"/>
</dbReference>
<proteinExistence type="predicted"/>
<dbReference type="EMBL" id="RJVQ01000005">
    <property type="protein sequence ID" value="RQW62591.1"/>
    <property type="molecule type" value="Genomic_DNA"/>
</dbReference>
<dbReference type="SUPFAM" id="SSF141868">
    <property type="entry name" value="EAL domain-like"/>
    <property type="match status" value="1"/>
</dbReference>
<dbReference type="AlphaFoldDB" id="A0A3N9TED6"/>
<dbReference type="Pfam" id="PF00563">
    <property type="entry name" value="EAL"/>
    <property type="match status" value="1"/>
</dbReference>
<evidence type="ECO:0000259" key="1">
    <source>
        <dbReference type="PROSITE" id="PS50883"/>
    </source>
</evidence>
<dbReference type="PROSITE" id="PS50883">
    <property type="entry name" value="EAL"/>
    <property type="match status" value="1"/>
</dbReference>
<dbReference type="InterPro" id="IPR000644">
    <property type="entry name" value="CBS_dom"/>
</dbReference>
<dbReference type="SUPFAM" id="SSF54631">
    <property type="entry name" value="CBS-domain pair"/>
    <property type="match status" value="1"/>
</dbReference>
<dbReference type="OrthoDB" id="5643297at2"/>
<dbReference type="GO" id="GO:0071111">
    <property type="term" value="F:cyclic-guanylate-specific phosphodiesterase activity"/>
    <property type="evidence" value="ECO:0007669"/>
    <property type="project" value="InterPro"/>
</dbReference>
<gene>
    <name evidence="2" type="ORF">EES38_12760</name>
</gene>
<sequence length="576" mass="65743">MSKKHLNFLSQNQFVERVQSFTNELYYNHLSIIVACRLTLSEGESPLPYFKAFERNKLVSHATLLQNKICLIYIARPIGYQNKVRTIHQTISSLLSKLKKRNPTFEPVLSASPVGISILHIDSHNIHTAVSHAIQACMEQSSNSASKKARLRFFDNQVQFTVRRQILLEEFARSSIENNKVNVVYQPIVSCRTWRIEGYEALSRFPIEPALETTTRELISVCEDLNLISELDLLTYQKALAELGQYIERSDLFLNVNISANTRQDFAELFDCLNLLTEQNKFDSHRLHVDINPVRDSIDSNKYAEQLHKLLQHGIQISLADLSPGFDLASRLAAEKFNYLRVDDRFYQKFHEDAEYYQVIRLLAKLCHDLDVKLIVEGINDLEQARLLTFLDVDYLQGSVFTLPVKSHEIDALNDNVRHVIQAILLNQNSVQKPSDKHSDVKLSVGEIASRGLPRLHSGDKLSLANEYLKTPEISVLPVIVDKVCVGLVDRNVLNLQLTPSMGTDLETEREARVWQKPVNSFMNTKLHTAESSLDLHSLTTLVKSQNSLFPVIITKNGEYYGILTELDYIHYLLGK</sequence>
<reference evidence="2 3" key="1">
    <citation type="submission" date="2018-11" db="EMBL/GenBank/DDBJ databases">
        <title>Vibrio LJC006 sp. nov., isolated from seawater during the bloom of the enteromorpha.</title>
        <authorList>
            <person name="Liang J."/>
        </authorList>
    </citation>
    <scope>NUCLEOTIDE SEQUENCE [LARGE SCALE GENOMIC DNA]</scope>
    <source>
        <strain evidence="2 3">LJC006</strain>
    </source>
</reference>
<dbReference type="InterPro" id="IPR046342">
    <property type="entry name" value="CBS_dom_sf"/>
</dbReference>
<dbReference type="CDD" id="cd01948">
    <property type="entry name" value="EAL"/>
    <property type="match status" value="1"/>
</dbReference>
<protein>
    <submittedName>
        <fullName evidence="2">EAL domain-containing protein</fullName>
    </submittedName>
</protein>
<dbReference type="InterPro" id="IPR035919">
    <property type="entry name" value="EAL_sf"/>
</dbReference>
<dbReference type="Proteomes" id="UP000281112">
    <property type="component" value="Unassembled WGS sequence"/>
</dbReference>
<comment type="caution">
    <text evidence="2">The sequence shown here is derived from an EMBL/GenBank/DDBJ whole genome shotgun (WGS) entry which is preliminary data.</text>
</comment>
<feature type="domain" description="EAL" evidence="1">
    <location>
        <begin position="165"/>
        <end position="418"/>
    </location>
</feature>
<evidence type="ECO:0000313" key="2">
    <source>
        <dbReference type="EMBL" id="RQW62591.1"/>
    </source>
</evidence>
<dbReference type="InterPro" id="IPR001633">
    <property type="entry name" value="EAL_dom"/>
</dbReference>
<accession>A0A3N9TED6</accession>
<evidence type="ECO:0000313" key="3">
    <source>
        <dbReference type="Proteomes" id="UP000281112"/>
    </source>
</evidence>
<dbReference type="Gene3D" id="3.10.580.10">
    <property type="entry name" value="CBS-domain"/>
    <property type="match status" value="1"/>
</dbReference>
<dbReference type="RefSeq" id="WP_124937585.1">
    <property type="nucleotide sequence ID" value="NZ_RJVQ01000005.1"/>
</dbReference>
<name>A0A3N9TED6_9VIBR</name>
<organism evidence="2 3">
    <name type="scientific">Vibrio viridaestus</name>
    <dbReference type="NCBI Taxonomy" id="2487322"/>
    <lineage>
        <taxon>Bacteria</taxon>
        <taxon>Pseudomonadati</taxon>
        <taxon>Pseudomonadota</taxon>
        <taxon>Gammaproteobacteria</taxon>
        <taxon>Vibrionales</taxon>
        <taxon>Vibrionaceae</taxon>
        <taxon>Vibrio</taxon>
    </lineage>
</organism>
<dbReference type="SMART" id="SM00052">
    <property type="entry name" value="EAL"/>
    <property type="match status" value="1"/>
</dbReference>
<keyword evidence="3" id="KW-1185">Reference proteome</keyword>